<evidence type="ECO:0000259" key="2">
    <source>
        <dbReference type="Pfam" id="PF09835"/>
    </source>
</evidence>
<dbReference type="Proteomes" id="UP000829925">
    <property type="component" value="Chromosome"/>
</dbReference>
<dbReference type="InterPro" id="IPR018639">
    <property type="entry name" value="DUF2062"/>
</dbReference>
<evidence type="ECO:0000256" key="1">
    <source>
        <dbReference type="SAM" id="Phobius"/>
    </source>
</evidence>
<organism evidence="3 4">
    <name type="scientific">Hymenobacter aerilatus</name>
    <dbReference type="NCBI Taxonomy" id="2932251"/>
    <lineage>
        <taxon>Bacteria</taxon>
        <taxon>Pseudomonadati</taxon>
        <taxon>Bacteroidota</taxon>
        <taxon>Cytophagia</taxon>
        <taxon>Cytophagales</taxon>
        <taxon>Hymenobacteraceae</taxon>
        <taxon>Hymenobacter</taxon>
    </lineage>
</organism>
<evidence type="ECO:0000313" key="3">
    <source>
        <dbReference type="EMBL" id="UOR06539.1"/>
    </source>
</evidence>
<keyword evidence="4" id="KW-1185">Reference proteome</keyword>
<dbReference type="Pfam" id="PF09835">
    <property type="entry name" value="DUF2062"/>
    <property type="match status" value="1"/>
</dbReference>
<accession>A0A8T9T3M5</accession>
<name>A0A8T9T3M5_9BACT</name>
<evidence type="ECO:0000313" key="4">
    <source>
        <dbReference type="Proteomes" id="UP000829925"/>
    </source>
</evidence>
<feature type="domain" description="DUF2062" evidence="2">
    <location>
        <begin position="26"/>
        <end position="166"/>
    </location>
</feature>
<dbReference type="KEGG" id="haei:MUN82_05445"/>
<feature type="transmembrane region" description="Helical" evidence="1">
    <location>
        <begin position="134"/>
        <end position="155"/>
    </location>
</feature>
<gene>
    <name evidence="3" type="ORF">MUN82_05445</name>
</gene>
<dbReference type="PANTHER" id="PTHR35102:SF1">
    <property type="entry name" value="E3 UBIQUITIN-PROTEIN LIGASE"/>
    <property type="match status" value="1"/>
</dbReference>
<sequence>MVEPITPLPPSEPSPSWLRRRVLLPLQNILKQGLTPHQLALTTAVGVAIGLVPVLGATTLLGTLAAVRLRLNVAAMLLISHLMSPLQLLLMLPLLRFGAPLLGANVQTLTMGRVRYLFTHDLGGAFTLLWRAELGALLLWLLGAVPLGFLLYFSARPIYQRLLRKKALEEVGS</sequence>
<keyword evidence="1" id="KW-0812">Transmembrane</keyword>
<dbReference type="RefSeq" id="WP_245095579.1">
    <property type="nucleotide sequence ID" value="NZ_CP095053.1"/>
</dbReference>
<dbReference type="PANTHER" id="PTHR35102">
    <property type="entry name" value="E3 UBIQUITIN-PROTEIN LIGASE"/>
    <property type="match status" value="1"/>
</dbReference>
<feature type="transmembrane region" description="Helical" evidence="1">
    <location>
        <begin position="73"/>
        <end position="95"/>
    </location>
</feature>
<proteinExistence type="predicted"/>
<feature type="transmembrane region" description="Helical" evidence="1">
    <location>
        <begin position="39"/>
        <end position="61"/>
    </location>
</feature>
<protein>
    <submittedName>
        <fullName evidence="3">DUF2062 domain-containing protein</fullName>
    </submittedName>
</protein>
<reference evidence="3 4" key="1">
    <citation type="submission" date="2022-04" db="EMBL/GenBank/DDBJ databases">
        <title>Hymenobacter sp. isolated from the air.</title>
        <authorList>
            <person name="Won M."/>
            <person name="Lee C.-M."/>
            <person name="Woen H.-Y."/>
            <person name="Kwon S.-W."/>
        </authorList>
    </citation>
    <scope>NUCLEOTIDE SEQUENCE [LARGE SCALE GENOMIC DNA]</scope>
    <source>
        <strain evidence="4">5413 J-13</strain>
    </source>
</reference>
<dbReference type="EMBL" id="CP095053">
    <property type="protein sequence ID" value="UOR06539.1"/>
    <property type="molecule type" value="Genomic_DNA"/>
</dbReference>
<keyword evidence="1" id="KW-1133">Transmembrane helix</keyword>
<keyword evidence="1" id="KW-0472">Membrane</keyword>
<dbReference type="AlphaFoldDB" id="A0A8T9T3M5"/>